<dbReference type="PROSITE" id="PS51257">
    <property type="entry name" value="PROKAR_LIPOPROTEIN"/>
    <property type="match status" value="1"/>
</dbReference>
<dbReference type="OrthoDB" id="9764377at2"/>
<evidence type="ECO:0000259" key="4">
    <source>
        <dbReference type="Pfam" id="PF00884"/>
    </source>
</evidence>
<accession>A0A5C7FP90</accession>
<feature type="domain" description="Sulfatase N-terminal" evidence="4">
    <location>
        <begin position="36"/>
        <end position="341"/>
    </location>
</feature>
<evidence type="ECO:0000256" key="2">
    <source>
        <dbReference type="ARBA" id="ARBA00022801"/>
    </source>
</evidence>
<comment type="similarity">
    <text evidence="1">Belongs to the sulfatase family.</text>
</comment>
<protein>
    <submittedName>
        <fullName evidence="5">Sulfatase-like hydrolase/transferase</fullName>
    </submittedName>
</protein>
<evidence type="ECO:0000256" key="3">
    <source>
        <dbReference type="SAM" id="SignalP"/>
    </source>
</evidence>
<dbReference type="Proteomes" id="UP000321907">
    <property type="component" value="Unassembled WGS sequence"/>
</dbReference>
<dbReference type="GO" id="GO:0004065">
    <property type="term" value="F:arylsulfatase activity"/>
    <property type="evidence" value="ECO:0007669"/>
    <property type="project" value="TreeGrafter"/>
</dbReference>
<reference evidence="5 6" key="1">
    <citation type="submission" date="2019-08" db="EMBL/GenBank/DDBJ databases">
        <title>Lewinella sp. strain SSH13 Genome sequencing and assembly.</title>
        <authorList>
            <person name="Kim I."/>
        </authorList>
    </citation>
    <scope>NUCLEOTIDE SEQUENCE [LARGE SCALE GENOMIC DNA]</scope>
    <source>
        <strain evidence="5 6">SSH13</strain>
    </source>
</reference>
<comment type="caution">
    <text evidence="5">The sequence shown here is derived from an EMBL/GenBank/DDBJ whole genome shotgun (WGS) entry which is preliminary data.</text>
</comment>
<dbReference type="AlphaFoldDB" id="A0A5C7FP90"/>
<dbReference type="PANTHER" id="PTHR42693">
    <property type="entry name" value="ARYLSULFATASE FAMILY MEMBER"/>
    <property type="match status" value="1"/>
</dbReference>
<dbReference type="Gene3D" id="3.40.720.10">
    <property type="entry name" value="Alkaline Phosphatase, subunit A"/>
    <property type="match status" value="1"/>
</dbReference>
<name>A0A5C7FP90_9BACT</name>
<dbReference type="InterPro" id="IPR017850">
    <property type="entry name" value="Alkaline_phosphatase_core_sf"/>
</dbReference>
<keyword evidence="5" id="KW-0808">Transferase</keyword>
<feature type="chain" id="PRO_5022841292" evidence="3">
    <location>
        <begin position="26"/>
        <end position="437"/>
    </location>
</feature>
<organism evidence="5 6">
    <name type="scientific">Neolewinella aurantiaca</name>
    <dbReference type="NCBI Taxonomy" id="2602767"/>
    <lineage>
        <taxon>Bacteria</taxon>
        <taxon>Pseudomonadati</taxon>
        <taxon>Bacteroidota</taxon>
        <taxon>Saprospiria</taxon>
        <taxon>Saprospirales</taxon>
        <taxon>Lewinellaceae</taxon>
        <taxon>Neolewinella</taxon>
    </lineage>
</organism>
<feature type="signal peptide" evidence="3">
    <location>
        <begin position="1"/>
        <end position="25"/>
    </location>
</feature>
<sequence length="437" mass="47523">MILRFLRLIPIITLFASCNSSSAPAAAPSTTPASPPNILLIVADDLGWADLNCYGNPLVKSPNLDALARRGVQFMQAYAAAPAGKPSRAALQTGLHPSRTDHGALPGNYETLGELAQRAGLLTAHIGKWQLGTGSKSPRNQGYDHVFAANESYPDSYYHPFFSTQPQADLLAETKPGDYLTDKLTDHALDLLDKWRDSTWLLSLNYYAPHVPLEGRKDQVTGYRALIDSTHWRKFPTLEYAAMISVIDENVGRIVDLLRENGQLENTLIIFTSDNGGLDLPAEGKLLPHTPPTDNGILRGGKGTLYEGGIRVPFIVHYPAYATTQFASLEQVMGTDIFPSVGEALSQGDYAASPDGQSFLHLLRGASAKPRFLFWSAPYGGPEGAASAVRYGDFKLYRDDSTDSLTYFNLGALPDESLRMALPPEGTDLLKALNARD</sequence>
<dbReference type="GO" id="GO:0016740">
    <property type="term" value="F:transferase activity"/>
    <property type="evidence" value="ECO:0007669"/>
    <property type="project" value="UniProtKB-KW"/>
</dbReference>
<dbReference type="InterPro" id="IPR000917">
    <property type="entry name" value="Sulfatase_N"/>
</dbReference>
<dbReference type="Pfam" id="PF00884">
    <property type="entry name" value="Sulfatase"/>
    <property type="match status" value="1"/>
</dbReference>
<proteinExistence type="inferred from homology"/>
<evidence type="ECO:0000256" key="1">
    <source>
        <dbReference type="ARBA" id="ARBA00008779"/>
    </source>
</evidence>
<dbReference type="PANTHER" id="PTHR42693:SF53">
    <property type="entry name" value="ENDO-4-O-SULFATASE"/>
    <property type="match status" value="1"/>
</dbReference>
<keyword evidence="6" id="KW-1185">Reference proteome</keyword>
<gene>
    <name evidence="5" type="ORF">FUA23_09835</name>
</gene>
<dbReference type="InterPro" id="IPR050738">
    <property type="entry name" value="Sulfatase"/>
</dbReference>
<keyword evidence="3" id="KW-0732">Signal</keyword>
<dbReference type="EMBL" id="VOXD01000013">
    <property type="protein sequence ID" value="TXF89498.1"/>
    <property type="molecule type" value="Genomic_DNA"/>
</dbReference>
<evidence type="ECO:0000313" key="5">
    <source>
        <dbReference type="EMBL" id="TXF89498.1"/>
    </source>
</evidence>
<dbReference type="SUPFAM" id="SSF53649">
    <property type="entry name" value="Alkaline phosphatase-like"/>
    <property type="match status" value="1"/>
</dbReference>
<keyword evidence="2 5" id="KW-0378">Hydrolase</keyword>
<evidence type="ECO:0000313" key="6">
    <source>
        <dbReference type="Proteomes" id="UP000321907"/>
    </source>
</evidence>